<dbReference type="EMBL" id="DPMF01000414">
    <property type="protein sequence ID" value="HCV82939.1"/>
    <property type="molecule type" value="Genomic_DNA"/>
</dbReference>
<gene>
    <name evidence="3" type="ORF">DGQ38_18020</name>
</gene>
<reference evidence="3 4" key="1">
    <citation type="journal article" date="2018" name="Nat. Biotechnol.">
        <title>A standardized bacterial taxonomy based on genome phylogeny substantially revises the tree of life.</title>
        <authorList>
            <person name="Parks D.H."/>
            <person name="Chuvochina M."/>
            <person name="Waite D.W."/>
            <person name="Rinke C."/>
            <person name="Skarshewski A."/>
            <person name="Chaumeil P.A."/>
            <person name="Hugenholtz P."/>
        </authorList>
    </citation>
    <scope>NUCLEOTIDE SEQUENCE [LARGE SCALE GENOMIC DNA]</scope>
    <source>
        <strain evidence="3">UBA9359</strain>
    </source>
</reference>
<keyword evidence="1" id="KW-0175">Coiled coil</keyword>
<dbReference type="AlphaFoldDB" id="A0A3D5J4B7"/>
<comment type="caution">
    <text evidence="3">The sequence shown here is derived from an EMBL/GenBank/DDBJ whole genome shotgun (WGS) entry which is preliminary data.</text>
</comment>
<dbReference type="SUPFAM" id="SSF48452">
    <property type="entry name" value="TPR-like"/>
    <property type="match status" value="1"/>
</dbReference>
<dbReference type="Pfam" id="PF13174">
    <property type="entry name" value="TPR_6"/>
    <property type="match status" value="2"/>
</dbReference>
<protein>
    <submittedName>
        <fullName evidence="3">Uncharacterized protein</fullName>
    </submittedName>
</protein>
<dbReference type="Gene3D" id="1.25.40.10">
    <property type="entry name" value="Tetratricopeptide repeat domain"/>
    <property type="match status" value="1"/>
</dbReference>
<dbReference type="Proteomes" id="UP000264330">
    <property type="component" value="Unassembled WGS sequence"/>
</dbReference>
<keyword evidence="2" id="KW-0732">Signal</keyword>
<feature type="chain" id="PRO_5017663019" evidence="2">
    <location>
        <begin position="31"/>
        <end position="298"/>
    </location>
</feature>
<feature type="coiled-coil region" evidence="1">
    <location>
        <begin position="81"/>
        <end position="126"/>
    </location>
</feature>
<sequence>MGGIRIKVICFRRLIILLFLFNTISAQSNATISEVFFLDLGIVIEPSTGDEEYNRTVEAPSEEINFQVKKAKSGSIYMAASSEMLASLERINNRIAKLENSFQEKLFDLQQENQLLKNMITDINKRPNMVDEVGINLDGKPTVHLIEPINNQAEPIVAMKSNNEKQSKKLIEEFNSKDYMAGVFAYQQDNFQLAIKYFANLHLISADKNISDNVIYWMADSYQHLGDIDNAMVYLDMVIENNNSDHTDDALIKKGLLHRKRGELDKSLFVLNKLVNNYPNSEYAKLARMEIKRAEIYQ</sequence>
<dbReference type="InterPro" id="IPR019734">
    <property type="entry name" value="TPR_rpt"/>
</dbReference>
<feature type="signal peptide" evidence="2">
    <location>
        <begin position="1"/>
        <end position="30"/>
    </location>
</feature>
<name>A0A3D5J4B7_9FLAO</name>
<evidence type="ECO:0000256" key="2">
    <source>
        <dbReference type="SAM" id="SignalP"/>
    </source>
</evidence>
<proteinExistence type="predicted"/>
<evidence type="ECO:0000313" key="3">
    <source>
        <dbReference type="EMBL" id="HCV82939.1"/>
    </source>
</evidence>
<evidence type="ECO:0000256" key="1">
    <source>
        <dbReference type="SAM" id="Coils"/>
    </source>
</evidence>
<dbReference type="InterPro" id="IPR011990">
    <property type="entry name" value="TPR-like_helical_dom_sf"/>
</dbReference>
<organism evidence="3 4">
    <name type="scientific">Zunongwangia profunda</name>
    <dbReference type="NCBI Taxonomy" id="398743"/>
    <lineage>
        <taxon>Bacteria</taxon>
        <taxon>Pseudomonadati</taxon>
        <taxon>Bacteroidota</taxon>
        <taxon>Flavobacteriia</taxon>
        <taxon>Flavobacteriales</taxon>
        <taxon>Flavobacteriaceae</taxon>
        <taxon>Zunongwangia</taxon>
    </lineage>
</organism>
<accession>A0A3D5J4B7</accession>
<evidence type="ECO:0000313" key="4">
    <source>
        <dbReference type="Proteomes" id="UP000264330"/>
    </source>
</evidence>